<proteinExistence type="inferred from homology"/>
<evidence type="ECO:0000256" key="2">
    <source>
        <dbReference type="ARBA" id="ARBA00004651"/>
    </source>
</evidence>
<evidence type="ECO:0000256" key="1">
    <source>
        <dbReference type="ARBA" id="ARBA00001970"/>
    </source>
</evidence>
<feature type="transmembrane region" description="Helical" evidence="13">
    <location>
        <begin position="88"/>
        <end position="107"/>
    </location>
</feature>
<dbReference type="InterPro" id="IPR011577">
    <property type="entry name" value="Cyt_b561_bac/Ni-Hgenase"/>
</dbReference>
<keyword evidence="10" id="KW-0408">Iron</keyword>
<evidence type="ECO:0000256" key="10">
    <source>
        <dbReference type="ARBA" id="ARBA00023004"/>
    </source>
</evidence>
<evidence type="ECO:0000313" key="15">
    <source>
        <dbReference type="EMBL" id="MFG6448737.1"/>
    </source>
</evidence>
<keyword evidence="3" id="KW-0813">Transport</keyword>
<dbReference type="PANTHER" id="PTHR30529">
    <property type="entry name" value="CYTOCHROME B561"/>
    <property type="match status" value="1"/>
</dbReference>
<organism evidence="15 16">
    <name type="scientific">Roseateles rivi</name>
    <dbReference type="NCBI Taxonomy" id="3299028"/>
    <lineage>
        <taxon>Bacteria</taxon>
        <taxon>Pseudomonadati</taxon>
        <taxon>Pseudomonadota</taxon>
        <taxon>Betaproteobacteria</taxon>
        <taxon>Burkholderiales</taxon>
        <taxon>Sphaerotilaceae</taxon>
        <taxon>Roseateles</taxon>
    </lineage>
</organism>
<evidence type="ECO:0000256" key="3">
    <source>
        <dbReference type="ARBA" id="ARBA00022448"/>
    </source>
</evidence>
<feature type="domain" description="Cytochrome b561 bacterial/Ni-hydrogenase" evidence="14">
    <location>
        <begin position="8"/>
        <end position="177"/>
    </location>
</feature>
<evidence type="ECO:0000256" key="12">
    <source>
        <dbReference type="ARBA" id="ARBA00037975"/>
    </source>
</evidence>
<accession>A0ABW7FWP1</accession>
<gene>
    <name evidence="15" type="ORF">ACG0Z6_10875</name>
</gene>
<dbReference type="SUPFAM" id="SSF81342">
    <property type="entry name" value="Transmembrane di-heme cytochromes"/>
    <property type="match status" value="1"/>
</dbReference>
<dbReference type="Gene3D" id="1.20.950.20">
    <property type="entry name" value="Transmembrane di-heme cytochromes, Chain C"/>
    <property type="match status" value="1"/>
</dbReference>
<dbReference type="EMBL" id="JBIGHZ010000004">
    <property type="protein sequence ID" value="MFG6448737.1"/>
    <property type="molecule type" value="Genomic_DNA"/>
</dbReference>
<evidence type="ECO:0000259" key="14">
    <source>
        <dbReference type="Pfam" id="PF01292"/>
    </source>
</evidence>
<dbReference type="InterPro" id="IPR052168">
    <property type="entry name" value="Cytochrome_b561_oxidase"/>
</dbReference>
<keyword evidence="9 13" id="KW-1133">Transmembrane helix</keyword>
<comment type="subcellular location">
    <subcellularLocation>
        <location evidence="2">Cell membrane</location>
        <topology evidence="2">Multi-pass membrane protein</topology>
    </subcellularLocation>
</comment>
<evidence type="ECO:0000256" key="5">
    <source>
        <dbReference type="ARBA" id="ARBA00022617"/>
    </source>
</evidence>
<comment type="similarity">
    <text evidence="12">Belongs to the cytochrome b561 family.</text>
</comment>
<evidence type="ECO:0000256" key="4">
    <source>
        <dbReference type="ARBA" id="ARBA00022475"/>
    </source>
</evidence>
<feature type="transmembrane region" description="Helical" evidence="13">
    <location>
        <begin position="144"/>
        <end position="166"/>
    </location>
</feature>
<evidence type="ECO:0000256" key="6">
    <source>
        <dbReference type="ARBA" id="ARBA00022692"/>
    </source>
</evidence>
<comment type="cofactor">
    <cofactor evidence="1">
        <name>heme b</name>
        <dbReference type="ChEBI" id="CHEBI:60344"/>
    </cofactor>
</comment>
<feature type="transmembrane region" description="Helical" evidence="13">
    <location>
        <begin position="49"/>
        <end position="67"/>
    </location>
</feature>
<dbReference type="RefSeq" id="WP_394461254.1">
    <property type="nucleotide sequence ID" value="NZ_JBIGHZ010000004.1"/>
</dbReference>
<evidence type="ECO:0000313" key="16">
    <source>
        <dbReference type="Proteomes" id="UP001606099"/>
    </source>
</evidence>
<evidence type="ECO:0000256" key="7">
    <source>
        <dbReference type="ARBA" id="ARBA00022723"/>
    </source>
</evidence>
<keyword evidence="7" id="KW-0479">Metal-binding</keyword>
<dbReference type="Proteomes" id="UP001606099">
    <property type="component" value="Unassembled WGS sequence"/>
</dbReference>
<dbReference type="InterPro" id="IPR016174">
    <property type="entry name" value="Di-haem_cyt_TM"/>
</dbReference>
<evidence type="ECO:0000256" key="9">
    <source>
        <dbReference type="ARBA" id="ARBA00022989"/>
    </source>
</evidence>
<dbReference type="Pfam" id="PF01292">
    <property type="entry name" value="Ni_hydr_CYTB"/>
    <property type="match status" value="1"/>
</dbReference>
<keyword evidence="11 13" id="KW-0472">Membrane</keyword>
<keyword evidence="6 13" id="KW-0812">Transmembrane</keyword>
<evidence type="ECO:0000256" key="8">
    <source>
        <dbReference type="ARBA" id="ARBA00022982"/>
    </source>
</evidence>
<name>A0ABW7FWP1_9BURK</name>
<protein>
    <submittedName>
        <fullName evidence="15">Cytochrome b</fullName>
    </submittedName>
</protein>
<evidence type="ECO:0000256" key="11">
    <source>
        <dbReference type="ARBA" id="ARBA00023136"/>
    </source>
</evidence>
<sequence>MELSSHQRYALPAILLHWVMAVGLLGAMGFGLYMTELPFSPTRLKLYNWHKWVGIALLGLSVLRVVWRLTHRPPADLPMPAWQARLAHLTHGAMYGLFLAVPLVGWARSSAAGFPVVWLGVLPLPDWVPRNEALAHTLKEAHELLAYTLLILIALHVAAALQHAWVARDALLQRMLPQRR</sequence>
<evidence type="ECO:0000256" key="13">
    <source>
        <dbReference type="SAM" id="Phobius"/>
    </source>
</evidence>
<feature type="transmembrane region" description="Helical" evidence="13">
    <location>
        <begin position="12"/>
        <end position="34"/>
    </location>
</feature>
<keyword evidence="5" id="KW-0349">Heme</keyword>
<keyword evidence="16" id="KW-1185">Reference proteome</keyword>
<reference evidence="15 16" key="1">
    <citation type="submission" date="2024-08" db="EMBL/GenBank/DDBJ databases">
        <authorList>
            <person name="Lu H."/>
        </authorList>
    </citation>
    <scope>NUCLEOTIDE SEQUENCE [LARGE SCALE GENOMIC DNA]</scope>
    <source>
        <strain evidence="15 16">BYS180W</strain>
    </source>
</reference>
<comment type="caution">
    <text evidence="15">The sequence shown here is derived from an EMBL/GenBank/DDBJ whole genome shotgun (WGS) entry which is preliminary data.</text>
</comment>
<dbReference type="PANTHER" id="PTHR30529:SF1">
    <property type="entry name" value="CYTOCHROME B561 HOMOLOG 2"/>
    <property type="match status" value="1"/>
</dbReference>
<keyword evidence="4" id="KW-1003">Cell membrane</keyword>
<keyword evidence="8" id="KW-0249">Electron transport</keyword>